<dbReference type="GO" id="GO:0016289">
    <property type="term" value="F:acyl-CoA hydrolase activity"/>
    <property type="evidence" value="ECO:0007669"/>
    <property type="project" value="UniProtKB-ARBA"/>
</dbReference>
<evidence type="ECO:0000259" key="2">
    <source>
        <dbReference type="Pfam" id="PF03061"/>
    </source>
</evidence>
<dbReference type="AlphaFoldDB" id="X7EGZ2"/>
<dbReference type="OrthoDB" id="9806185at2"/>
<evidence type="ECO:0000313" key="3">
    <source>
        <dbReference type="EMBL" id="ETX15155.1"/>
    </source>
</evidence>
<reference evidence="3 4" key="1">
    <citation type="submission" date="2014-01" db="EMBL/GenBank/DDBJ databases">
        <title>Roseivivax halodurans JCM 10272 Genome Sequencing.</title>
        <authorList>
            <person name="Lai Q."/>
            <person name="Li G."/>
            <person name="Shao Z."/>
        </authorList>
    </citation>
    <scope>NUCLEOTIDE SEQUENCE [LARGE SCALE GENOMIC DNA]</scope>
    <source>
        <strain evidence="3 4">JCM 10272</strain>
    </source>
</reference>
<dbReference type="SUPFAM" id="SSF54637">
    <property type="entry name" value="Thioesterase/thiol ester dehydrase-isomerase"/>
    <property type="match status" value="1"/>
</dbReference>
<dbReference type="STRING" id="1449350.OCH239_17890"/>
<feature type="domain" description="Thioesterase" evidence="2">
    <location>
        <begin position="45"/>
        <end position="118"/>
    </location>
</feature>
<comment type="caution">
    <text evidence="3">The sequence shown here is derived from an EMBL/GenBank/DDBJ whole genome shotgun (WGS) entry which is preliminary data.</text>
</comment>
<proteinExistence type="predicted"/>
<evidence type="ECO:0000313" key="4">
    <source>
        <dbReference type="Proteomes" id="UP000022447"/>
    </source>
</evidence>
<evidence type="ECO:0000256" key="1">
    <source>
        <dbReference type="ARBA" id="ARBA00022801"/>
    </source>
</evidence>
<dbReference type="Pfam" id="PF03061">
    <property type="entry name" value="4HBT"/>
    <property type="match status" value="1"/>
</dbReference>
<dbReference type="InterPro" id="IPR003736">
    <property type="entry name" value="PAAI_dom"/>
</dbReference>
<dbReference type="CDD" id="cd03443">
    <property type="entry name" value="PaaI_thioesterase"/>
    <property type="match status" value="1"/>
</dbReference>
<organism evidence="3 4">
    <name type="scientific">Roseivivax halodurans JCM 10272</name>
    <dbReference type="NCBI Taxonomy" id="1449350"/>
    <lineage>
        <taxon>Bacteria</taxon>
        <taxon>Pseudomonadati</taxon>
        <taxon>Pseudomonadota</taxon>
        <taxon>Alphaproteobacteria</taxon>
        <taxon>Rhodobacterales</taxon>
        <taxon>Roseobacteraceae</taxon>
        <taxon>Roseivivax</taxon>
    </lineage>
</organism>
<protein>
    <submittedName>
        <fullName evidence="3">Phenylacetic acid degradation protein</fullName>
    </submittedName>
</protein>
<dbReference type="PATRIC" id="fig|1449350.3.peg.1581"/>
<keyword evidence="1" id="KW-0378">Hydrolase</keyword>
<dbReference type="InterPro" id="IPR029069">
    <property type="entry name" value="HotDog_dom_sf"/>
</dbReference>
<dbReference type="NCBIfam" id="TIGR00369">
    <property type="entry name" value="unchar_dom_1"/>
    <property type="match status" value="1"/>
</dbReference>
<name>X7EGZ2_9RHOB</name>
<dbReference type="eggNOG" id="COG2050">
    <property type="taxonomic scope" value="Bacteria"/>
</dbReference>
<dbReference type="EMBL" id="JALZ01000006">
    <property type="protein sequence ID" value="ETX15155.1"/>
    <property type="molecule type" value="Genomic_DNA"/>
</dbReference>
<dbReference type="Gene3D" id="3.10.129.10">
    <property type="entry name" value="Hotdog Thioesterase"/>
    <property type="match status" value="1"/>
</dbReference>
<keyword evidence="4" id="KW-1185">Reference proteome</keyword>
<accession>X7EGZ2</accession>
<sequence length="136" mass="14449">MIQPRCQASFDRQAMMATLGARLLSCDAGACEIEAPVLDIATQQHGFGHAGLTFSIGDSAMGYAALSILPEDREVVTSEIKTNLLAPARGDRLIARGRVMKPGRRLIVVLGEVFAVTDGAERQIALLTGTMVPVDP</sequence>
<dbReference type="RefSeq" id="WP_037260615.1">
    <property type="nucleotide sequence ID" value="NZ_JALZ01000006.1"/>
</dbReference>
<dbReference type="Proteomes" id="UP000022447">
    <property type="component" value="Unassembled WGS sequence"/>
</dbReference>
<dbReference type="InterPro" id="IPR006683">
    <property type="entry name" value="Thioestr_dom"/>
</dbReference>
<gene>
    <name evidence="3" type="ORF">OCH239_17890</name>
</gene>